<evidence type="ECO:0000313" key="2">
    <source>
        <dbReference type="Proteomes" id="UP001148737"/>
    </source>
</evidence>
<name>A0ACC1QEU8_9HYPO</name>
<keyword evidence="2" id="KW-1185">Reference proteome</keyword>
<protein>
    <submittedName>
        <fullName evidence="1">Uncharacterized protein</fullName>
    </submittedName>
</protein>
<comment type="caution">
    <text evidence="1">The sequence shown here is derived from an EMBL/GenBank/DDBJ whole genome shotgun (WGS) entry which is preliminary data.</text>
</comment>
<dbReference type="EMBL" id="JANAKD010002188">
    <property type="protein sequence ID" value="KAJ3474418.1"/>
    <property type="molecule type" value="Genomic_DNA"/>
</dbReference>
<proteinExistence type="predicted"/>
<sequence>MTPRLDAPDPRLLVVPPRMNLRRAASYNLHDRAQAQDSASSSSSQLPLSNLFYSPPPSPSLPSLLPRRKRSSSNPFSGRPSRIARFLFYVTTLSFCGYLLMRFFGRNVSSLSILEEEYNLVAQDDLPNFPTPIVIDDNLGRSKWTVSIPKNYRFPLSMETYSEMMGHCREAAIRQTSGSGPATSQPASKNHGLNRFVDVAEAEKMHLLPSPNILPIKKLPGANLVGLGEDLEHLPVCHSTMVYVLESTNAGIGQAIMSMWTAYGLAKELGKDFFIDDSRWAYGTYTDIFQAPPVPKCQPPPRHHILPCPAEARHLVVSHTNAQEIFPTLLARFDSYSKMSETKKLFTMARVGYSALFKLNKADESYTEKRIHEIQTKAKSHETSSTDAPGYIYSRRSLPQQGADSD</sequence>
<evidence type="ECO:0000313" key="1">
    <source>
        <dbReference type="EMBL" id="KAJ3474418.1"/>
    </source>
</evidence>
<reference evidence="1" key="1">
    <citation type="submission" date="2022-07" db="EMBL/GenBank/DDBJ databases">
        <title>Genome Sequence of Lecanicillium saksenae.</title>
        <authorList>
            <person name="Buettner E."/>
        </authorList>
    </citation>
    <scope>NUCLEOTIDE SEQUENCE</scope>
    <source>
        <strain evidence="1">VT-O1</strain>
    </source>
</reference>
<organism evidence="1 2">
    <name type="scientific">Lecanicillium saksenae</name>
    <dbReference type="NCBI Taxonomy" id="468837"/>
    <lineage>
        <taxon>Eukaryota</taxon>
        <taxon>Fungi</taxon>
        <taxon>Dikarya</taxon>
        <taxon>Ascomycota</taxon>
        <taxon>Pezizomycotina</taxon>
        <taxon>Sordariomycetes</taxon>
        <taxon>Hypocreomycetidae</taxon>
        <taxon>Hypocreales</taxon>
        <taxon>Cordycipitaceae</taxon>
        <taxon>Lecanicillium</taxon>
    </lineage>
</organism>
<accession>A0ACC1QEU8</accession>
<dbReference type="Proteomes" id="UP001148737">
    <property type="component" value="Unassembled WGS sequence"/>
</dbReference>
<gene>
    <name evidence="1" type="ORF">NLG97_g9855</name>
</gene>